<dbReference type="AlphaFoldDB" id="A0A8T4LE00"/>
<comment type="subunit">
    <text evidence="3">Homotrimer. The subunits circularize to form a toroid; DNA passes through its center. Replication factor C (RFC) is required to load the toroid on the DNA.</text>
</comment>
<name>A0A8T4LE00_9ARCH</name>
<dbReference type="GO" id="GO:0003677">
    <property type="term" value="F:DNA binding"/>
    <property type="evidence" value="ECO:0007669"/>
    <property type="project" value="UniProtKB-UniRule"/>
</dbReference>
<dbReference type="GO" id="GO:0030337">
    <property type="term" value="F:DNA polymerase processivity factor activity"/>
    <property type="evidence" value="ECO:0007669"/>
    <property type="project" value="UniProtKB-UniRule"/>
</dbReference>
<proteinExistence type="inferred from homology"/>
<dbReference type="HAMAP" id="MF_00317">
    <property type="entry name" value="DNApol_clamp_arch"/>
    <property type="match status" value="1"/>
</dbReference>
<reference evidence="8" key="2">
    <citation type="submission" date="2021-05" db="EMBL/GenBank/DDBJ databases">
        <title>Protein family content uncovers lineage relationships and bacterial pathway maintenance mechanisms in DPANN archaea.</title>
        <authorList>
            <person name="Castelle C.J."/>
            <person name="Meheust R."/>
            <person name="Jaffe A.L."/>
            <person name="Seitz K."/>
            <person name="Gong X."/>
            <person name="Baker B.J."/>
            <person name="Banfield J.F."/>
        </authorList>
    </citation>
    <scope>NUCLEOTIDE SEQUENCE</scope>
    <source>
        <strain evidence="8">RIFCSPLOWO2_01_FULL_AR10_48_17</strain>
    </source>
</reference>
<dbReference type="Proteomes" id="UP000675968">
    <property type="component" value="Unassembled WGS sequence"/>
</dbReference>
<evidence type="ECO:0000256" key="1">
    <source>
        <dbReference type="ARBA" id="ARBA00010462"/>
    </source>
</evidence>
<comment type="similarity">
    <text evidence="1 3 4">Belongs to the PCNA family.</text>
</comment>
<feature type="domain" description="Proliferating cell nuclear antigen PCNA C-terminal" evidence="7">
    <location>
        <begin position="126"/>
        <end position="245"/>
    </location>
</feature>
<gene>
    <name evidence="3 8" type="primary">pcn</name>
    <name evidence="8" type="ORF">J4215_00925</name>
</gene>
<keyword evidence="3 4" id="KW-0235">DNA replication</keyword>
<protein>
    <recommendedName>
        <fullName evidence="3">DNA polymerase sliding clamp</fullName>
    </recommendedName>
    <alternativeName>
        <fullName evidence="3">Proliferating cell nuclear antigen homolog</fullName>
        <shortName evidence="3">PCNA</shortName>
    </alternativeName>
</protein>
<dbReference type="PANTHER" id="PTHR11352:SF0">
    <property type="entry name" value="PROLIFERATING CELL NUCLEAR ANTIGEN"/>
    <property type="match status" value="1"/>
</dbReference>
<evidence type="ECO:0000259" key="6">
    <source>
        <dbReference type="Pfam" id="PF00705"/>
    </source>
</evidence>
<dbReference type="GO" id="GO:0006272">
    <property type="term" value="P:leading strand elongation"/>
    <property type="evidence" value="ECO:0007669"/>
    <property type="project" value="TreeGrafter"/>
</dbReference>
<evidence type="ECO:0000259" key="7">
    <source>
        <dbReference type="Pfam" id="PF02747"/>
    </source>
</evidence>
<dbReference type="CDD" id="cd00577">
    <property type="entry name" value="PCNA"/>
    <property type="match status" value="1"/>
</dbReference>
<evidence type="ECO:0000256" key="4">
    <source>
        <dbReference type="RuleBase" id="RU003671"/>
    </source>
</evidence>
<comment type="function">
    <text evidence="5">Sliding clamp subunit. Responsible for tethering the catalytic subunit of DNA polymerase to DNA during high-speed replication.</text>
</comment>
<reference evidence="8" key="1">
    <citation type="submission" date="2021-03" db="EMBL/GenBank/DDBJ databases">
        <authorList>
            <person name="Jaffe A."/>
        </authorList>
    </citation>
    <scope>NUCLEOTIDE SEQUENCE</scope>
    <source>
        <strain evidence="8">RIFCSPLOWO2_01_FULL_AR10_48_17</strain>
    </source>
</reference>
<dbReference type="EMBL" id="JAGVWC010000007">
    <property type="protein sequence ID" value="MBS3061126.1"/>
    <property type="molecule type" value="Genomic_DNA"/>
</dbReference>
<dbReference type="InterPro" id="IPR046938">
    <property type="entry name" value="DNA_clamp_sf"/>
</dbReference>
<dbReference type="InterPro" id="IPR000730">
    <property type="entry name" value="Pr_cel_nuc_antig"/>
</dbReference>
<dbReference type="SUPFAM" id="SSF55979">
    <property type="entry name" value="DNA clamp"/>
    <property type="match status" value="2"/>
</dbReference>
<dbReference type="InterPro" id="IPR022649">
    <property type="entry name" value="Pr_cel_nuc_antig_C"/>
</dbReference>
<dbReference type="Pfam" id="PF02747">
    <property type="entry name" value="PCNA_C"/>
    <property type="match status" value="1"/>
</dbReference>
<dbReference type="PANTHER" id="PTHR11352">
    <property type="entry name" value="PROLIFERATING CELL NUCLEAR ANTIGEN"/>
    <property type="match status" value="1"/>
</dbReference>
<dbReference type="GO" id="GO:0006275">
    <property type="term" value="P:regulation of DNA replication"/>
    <property type="evidence" value="ECO:0007669"/>
    <property type="project" value="UniProtKB-UniRule"/>
</dbReference>
<comment type="caution">
    <text evidence="8">The sequence shown here is derived from an EMBL/GenBank/DDBJ whole genome shotgun (WGS) entry which is preliminary data.</text>
</comment>
<sequence>MISLVLDNAAEFKRCIDAIAVLIDEAEFVVDENGLSLKATDPSQISMVDFSLPKTAFKSFKADGVAKIGLDLDYLAQVMARSKSSDELSLELDEENSRLLAGFKGASKRSFSIPLIDVSSADLPTPKLDFEAELKMAAGVLQDGLKDALLISTHVMVGVKGERFSLRASSSKGELKSETSKEEKGLLSLKSRNDCQAMFPLDYLSDMLKAASSDTEVNLFIRSNAPVKINYKIGQADLTYFLAPRIESD</sequence>
<comment type="function">
    <text evidence="3">Sliding clamp subunit that acts as a moving platform for DNA processing. Responsible for tethering the catalytic subunit of DNA polymerase and other proteins to DNA during high-speed replication.</text>
</comment>
<keyword evidence="2 3" id="KW-0238">DNA-binding</keyword>
<dbReference type="PRINTS" id="PR00339">
    <property type="entry name" value="PCNACYCLIN"/>
</dbReference>
<dbReference type="NCBIfam" id="TIGR00590">
    <property type="entry name" value="pcna"/>
    <property type="match status" value="1"/>
</dbReference>
<organism evidence="8 9">
    <name type="scientific">Candidatus Iainarchaeum sp</name>
    <dbReference type="NCBI Taxonomy" id="3101447"/>
    <lineage>
        <taxon>Archaea</taxon>
        <taxon>Candidatus Iainarchaeota</taxon>
        <taxon>Candidatus Iainarchaeia</taxon>
        <taxon>Candidatus Iainarchaeales</taxon>
        <taxon>Candidatus Iainarchaeaceae</taxon>
        <taxon>Candidatus Iainarchaeum</taxon>
    </lineage>
</organism>
<dbReference type="Gene3D" id="3.70.10.10">
    <property type="match status" value="1"/>
</dbReference>
<evidence type="ECO:0000313" key="8">
    <source>
        <dbReference type="EMBL" id="MBS3061126.1"/>
    </source>
</evidence>
<evidence type="ECO:0000256" key="2">
    <source>
        <dbReference type="ARBA" id="ARBA00023125"/>
    </source>
</evidence>
<accession>A0A8T4LE00</accession>
<feature type="domain" description="Proliferating cell nuclear antigen PCNA N-terminal" evidence="6">
    <location>
        <begin position="1"/>
        <end position="105"/>
    </location>
</feature>
<dbReference type="Pfam" id="PF00705">
    <property type="entry name" value="PCNA_N"/>
    <property type="match status" value="1"/>
</dbReference>
<evidence type="ECO:0000256" key="5">
    <source>
        <dbReference type="RuleBase" id="RU003673"/>
    </source>
</evidence>
<evidence type="ECO:0000313" key="9">
    <source>
        <dbReference type="Proteomes" id="UP000675968"/>
    </source>
</evidence>
<evidence type="ECO:0000256" key="3">
    <source>
        <dbReference type="HAMAP-Rule" id="MF_00317"/>
    </source>
</evidence>
<dbReference type="InterPro" id="IPR022648">
    <property type="entry name" value="Pr_cel_nuc_antig_N"/>
</dbReference>